<name>A0ABY1QI93_9BURK</name>
<proteinExistence type="predicted"/>
<gene>
    <name evidence="1" type="ORF">SAMN06295970_11769</name>
</gene>
<protein>
    <submittedName>
        <fullName evidence="1">Uncharacterized protein</fullName>
    </submittedName>
</protein>
<dbReference type="EMBL" id="FXUL01000017">
    <property type="protein sequence ID" value="SMP71758.1"/>
    <property type="molecule type" value="Genomic_DNA"/>
</dbReference>
<keyword evidence="2" id="KW-1185">Reference proteome</keyword>
<evidence type="ECO:0000313" key="1">
    <source>
        <dbReference type="EMBL" id="SMP71758.1"/>
    </source>
</evidence>
<reference evidence="1 2" key="1">
    <citation type="submission" date="2017-05" db="EMBL/GenBank/DDBJ databases">
        <authorList>
            <person name="Varghese N."/>
            <person name="Submissions S."/>
        </authorList>
    </citation>
    <scope>NUCLEOTIDE SEQUENCE [LARGE SCALE GENOMIC DNA]</scope>
    <source>
        <strain evidence="1 2">DSM 26001</strain>
    </source>
</reference>
<comment type="caution">
    <text evidence="1">The sequence shown here is derived from an EMBL/GenBank/DDBJ whole genome shotgun (WGS) entry which is preliminary data.</text>
</comment>
<organism evidence="1 2">
    <name type="scientific">Noviherbaspirillum suwonense</name>
    <dbReference type="NCBI Taxonomy" id="1224511"/>
    <lineage>
        <taxon>Bacteria</taxon>
        <taxon>Pseudomonadati</taxon>
        <taxon>Pseudomonadota</taxon>
        <taxon>Betaproteobacteria</taxon>
        <taxon>Burkholderiales</taxon>
        <taxon>Oxalobacteraceae</taxon>
        <taxon>Noviherbaspirillum</taxon>
    </lineage>
</organism>
<sequence>MSALVYTPVQVADSEKAKSIAREMLVDPKTCIDGEARVLLYAWAYNLCSISEPA</sequence>
<dbReference type="Proteomes" id="UP001158049">
    <property type="component" value="Unassembled WGS sequence"/>
</dbReference>
<accession>A0ABY1QI93</accession>
<evidence type="ECO:0000313" key="2">
    <source>
        <dbReference type="Proteomes" id="UP001158049"/>
    </source>
</evidence>